<dbReference type="AlphaFoldDB" id="A0A844G393"/>
<accession>A0A844G393</accession>
<keyword evidence="2" id="KW-1185">Reference proteome</keyword>
<dbReference type="RefSeq" id="WP_106051788.1">
    <property type="nucleotide sequence ID" value="NZ_VUNS01000009.1"/>
</dbReference>
<organism evidence="1 2">
    <name type="scientific">Victivallis lenta</name>
    <dbReference type="NCBI Taxonomy" id="2606640"/>
    <lineage>
        <taxon>Bacteria</taxon>
        <taxon>Pseudomonadati</taxon>
        <taxon>Lentisphaerota</taxon>
        <taxon>Lentisphaeria</taxon>
        <taxon>Victivallales</taxon>
        <taxon>Victivallaceae</taxon>
        <taxon>Victivallis</taxon>
    </lineage>
</organism>
<name>A0A844G393_9BACT</name>
<dbReference type="EMBL" id="VUNS01000009">
    <property type="protein sequence ID" value="MST97392.1"/>
    <property type="molecule type" value="Genomic_DNA"/>
</dbReference>
<sequence>MSPTKITEVTLPNGVTVPVVSAVETDDATTETLRNVAAKAGSHAVENALSRGVSVTVAKADKIITIHPDGSESIIGAL</sequence>
<gene>
    <name evidence="1" type="ORF">FYJ85_10100</name>
</gene>
<comment type="caution">
    <text evidence="1">The sequence shown here is derived from an EMBL/GenBank/DDBJ whole genome shotgun (WGS) entry which is preliminary data.</text>
</comment>
<reference evidence="1 2" key="1">
    <citation type="submission" date="2019-08" db="EMBL/GenBank/DDBJ databases">
        <title>In-depth cultivation of the pig gut microbiome towards novel bacterial diversity and tailored functional studies.</title>
        <authorList>
            <person name="Wylensek D."/>
            <person name="Hitch T.C.A."/>
            <person name="Clavel T."/>
        </authorList>
    </citation>
    <scope>NUCLEOTIDE SEQUENCE [LARGE SCALE GENOMIC DNA]</scope>
    <source>
        <strain evidence="1 2">BBE-744-WT-12</strain>
    </source>
</reference>
<dbReference type="Proteomes" id="UP000435649">
    <property type="component" value="Unassembled WGS sequence"/>
</dbReference>
<evidence type="ECO:0000313" key="2">
    <source>
        <dbReference type="Proteomes" id="UP000435649"/>
    </source>
</evidence>
<protein>
    <submittedName>
        <fullName evidence="1">Uncharacterized protein</fullName>
    </submittedName>
</protein>
<proteinExistence type="predicted"/>
<evidence type="ECO:0000313" key="1">
    <source>
        <dbReference type="EMBL" id="MST97392.1"/>
    </source>
</evidence>